<comment type="caution">
    <text evidence="1">The sequence shown here is derived from an EMBL/GenBank/DDBJ whole genome shotgun (WGS) entry which is preliminary data.</text>
</comment>
<dbReference type="Proteomes" id="UP000653644">
    <property type="component" value="Unassembled WGS sequence"/>
</dbReference>
<dbReference type="EMBL" id="BMVN01000088">
    <property type="protein sequence ID" value="GHA73157.1"/>
    <property type="molecule type" value="Genomic_DNA"/>
</dbReference>
<protein>
    <submittedName>
        <fullName evidence="1">Uncharacterized protein</fullName>
    </submittedName>
</protein>
<proteinExistence type="predicted"/>
<accession>A0ABQ3DD34</accession>
<organism evidence="1 2">
    <name type="scientific">Streptomyces canarius</name>
    <dbReference type="NCBI Taxonomy" id="285453"/>
    <lineage>
        <taxon>Bacteria</taxon>
        <taxon>Bacillati</taxon>
        <taxon>Actinomycetota</taxon>
        <taxon>Actinomycetes</taxon>
        <taxon>Kitasatosporales</taxon>
        <taxon>Streptomycetaceae</taxon>
        <taxon>Streptomyces</taxon>
    </lineage>
</organism>
<keyword evidence="2" id="KW-1185">Reference proteome</keyword>
<gene>
    <name evidence="1" type="ORF">GCM10010345_89980</name>
</gene>
<reference evidence="2" key="1">
    <citation type="journal article" date="2019" name="Int. J. Syst. Evol. Microbiol.">
        <title>The Global Catalogue of Microorganisms (GCM) 10K type strain sequencing project: providing services to taxonomists for standard genome sequencing and annotation.</title>
        <authorList>
            <consortium name="The Broad Institute Genomics Platform"/>
            <consortium name="The Broad Institute Genome Sequencing Center for Infectious Disease"/>
            <person name="Wu L."/>
            <person name="Ma J."/>
        </authorList>
    </citation>
    <scope>NUCLEOTIDE SEQUENCE [LARGE SCALE GENOMIC DNA]</scope>
    <source>
        <strain evidence="2">JCM 4733</strain>
    </source>
</reference>
<sequence length="51" mass="5384">MAVVETLTAEIKVTQPRELADYLKAFAGLAEMAVYGDAARALIAAAMDALE</sequence>
<evidence type="ECO:0000313" key="1">
    <source>
        <dbReference type="EMBL" id="GHA73157.1"/>
    </source>
</evidence>
<evidence type="ECO:0000313" key="2">
    <source>
        <dbReference type="Proteomes" id="UP000653644"/>
    </source>
</evidence>
<name>A0ABQ3DD34_9ACTN</name>